<evidence type="ECO:0000313" key="3">
    <source>
        <dbReference type="EMBL" id="MFE8701245.1"/>
    </source>
</evidence>
<feature type="transmembrane region" description="Helical" evidence="1">
    <location>
        <begin position="214"/>
        <end position="242"/>
    </location>
</feature>
<feature type="transmembrane region" description="Helical" evidence="1">
    <location>
        <begin position="90"/>
        <end position="110"/>
    </location>
</feature>
<feature type="transmembrane region" description="Helical" evidence="1">
    <location>
        <begin position="12"/>
        <end position="37"/>
    </location>
</feature>
<feature type="transmembrane region" description="Helical" evidence="1">
    <location>
        <begin position="288"/>
        <end position="319"/>
    </location>
</feature>
<evidence type="ECO:0000313" key="4">
    <source>
        <dbReference type="Proteomes" id="UP001601059"/>
    </source>
</evidence>
<keyword evidence="1" id="KW-0472">Membrane</keyword>
<feature type="transmembrane region" description="Helical" evidence="1">
    <location>
        <begin position="122"/>
        <end position="142"/>
    </location>
</feature>
<name>A0ABW6KAK2_9BACI</name>
<evidence type="ECO:0000256" key="1">
    <source>
        <dbReference type="SAM" id="Phobius"/>
    </source>
</evidence>
<feature type="transmembrane region" description="Helical" evidence="1">
    <location>
        <begin position="190"/>
        <end position="207"/>
    </location>
</feature>
<dbReference type="Proteomes" id="UP001601059">
    <property type="component" value="Unassembled WGS sequence"/>
</dbReference>
<reference evidence="3 4" key="1">
    <citation type="submission" date="2024-08" db="EMBL/GenBank/DDBJ databases">
        <title>Two novel Cytobacillus novel species.</title>
        <authorList>
            <person name="Liu G."/>
        </authorList>
    </citation>
    <scope>NUCLEOTIDE SEQUENCE [LARGE SCALE GENOMIC DNA]</scope>
    <source>
        <strain evidence="3 4">FJAT-54145</strain>
    </source>
</reference>
<keyword evidence="4" id="KW-1185">Reference proteome</keyword>
<evidence type="ECO:0008006" key="5">
    <source>
        <dbReference type="Google" id="ProtNLM"/>
    </source>
</evidence>
<gene>
    <name evidence="2" type="ORF">ACFYKX_09785</name>
    <name evidence="3" type="ORF">ACFYKX_11620</name>
</gene>
<feature type="transmembrane region" description="Helical" evidence="1">
    <location>
        <begin position="331"/>
        <end position="351"/>
    </location>
</feature>
<comment type="caution">
    <text evidence="3">The sequence shown here is derived from an EMBL/GenBank/DDBJ whole genome shotgun (WGS) entry which is preliminary data.</text>
</comment>
<proteinExistence type="predicted"/>
<dbReference type="EMBL" id="JBIACK010000004">
    <property type="protein sequence ID" value="MFE8700906.1"/>
    <property type="molecule type" value="Genomic_DNA"/>
</dbReference>
<sequence>MRLPQSNLTLPSWLFYSFAMVIILLLFGRLTPAYAIFNSDMYFHLGIGEWMLDHRQIPTYAINSFDPSLPYVTHEIWFQWALAWLYQKGGWNLVHLASSLCLFFTVYAMVRLLQEGRETKDLTGMDVFILLLLLLPMMMMFFSIRPQIVSAPLIVWAFVWMVRFTKKPRMWRALILVGSSFVLANVHGGVWPVLFVLWGIVVAAYVYQEKRLPLSFVILSISQFGVALFNPGGLENILYILLVGGDPRVAEWNEEWKPLVYTSHPTLLLVFLLFLFCVFLMKRNPLSLFLALGIGTLAVSGFKQAHFLFLFLPFFWGLVPNTNLLRFSLSFSRFLLLFTLGVVAYAGAGILPEKAEANPNYPVEEMAYVNQHYHQPKVLADFNVSSYILQQGGSVLADGRWDPFQQDESRKGSRNFTALERSYYITKGHLPILLEEISLSHPDVLLLPHNPDGTRPFEEEAITKRFGEPVFEGTWGKVWDVKEETP</sequence>
<keyword evidence="1" id="KW-1133">Transmembrane helix</keyword>
<protein>
    <recommendedName>
        <fullName evidence="5">Glycosyltransferase RgtA/B/C/D-like domain-containing protein</fullName>
    </recommendedName>
</protein>
<evidence type="ECO:0000313" key="2">
    <source>
        <dbReference type="EMBL" id="MFE8700906.1"/>
    </source>
</evidence>
<organism evidence="3 4">
    <name type="scientific">Cytobacillus spartinae</name>
    <dbReference type="NCBI Taxonomy" id="3299023"/>
    <lineage>
        <taxon>Bacteria</taxon>
        <taxon>Bacillati</taxon>
        <taxon>Bacillota</taxon>
        <taxon>Bacilli</taxon>
        <taxon>Bacillales</taxon>
        <taxon>Bacillaceae</taxon>
        <taxon>Cytobacillus</taxon>
    </lineage>
</organism>
<feature type="transmembrane region" description="Helical" evidence="1">
    <location>
        <begin position="262"/>
        <end position="281"/>
    </location>
</feature>
<dbReference type="RefSeq" id="WP_389360553.1">
    <property type="nucleotide sequence ID" value="NZ_JBIACK010000004.1"/>
</dbReference>
<accession>A0ABW6KAK2</accession>
<keyword evidence="1" id="KW-0812">Transmembrane</keyword>
<dbReference type="EMBL" id="JBIACK010000004">
    <property type="protein sequence ID" value="MFE8701245.1"/>
    <property type="molecule type" value="Genomic_DNA"/>
</dbReference>